<dbReference type="OrthoDB" id="843225at2759"/>
<dbReference type="Gene3D" id="3.40.50.620">
    <property type="entry name" value="HUPs"/>
    <property type="match status" value="1"/>
</dbReference>
<comment type="caution">
    <text evidence="1">The sequence shown here is derived from an EMBL/GenBank/DDBJ whole genome shotgun (WGS) entry which is preliminary data.</text>
</comment>
<dbReference type="AlphaFoldDB" id="A0A9W4SSQ2"/>
<organism evidence="1 2">
    <name type="scientific">Funneliformis geosporum</name>
    <dbReference type="NCBI Taxonomy" id="1117311"/>
    <lineage>
        <taxon>Eukaryota</taxon>
        <taxon>Fungi</taxon>
        <taxon>Fungi incertae sedis</taxon>
        <taxon>Mucoromycota</taxon>
        <taxon>Glomeromycotina</taxon>
        <taxon>Glomeromycetes</taxon>
        <taxon>Glomerales</taxon>
        <taxon>Glomeraceae</taxon>
        <taxon>Funneliformis</taxon>
    </lineage>
</organism>
<gene>
    <name evidence="1" type="ORF">FWILDA_LOCUS9102</name>
</gene>
<evidence type="ECO:0000313" key="2">
    <source>
        <dbReference type="Proteomes" id="UP001153678"/>
    </source>
</evidence>
<keyword evidence="2" id="KW-1185">Reference proteome</keyword>
<dbReference type="EMBL" id="CAMKVN010002077">
    <property type="protein sequence ID" value="CAI2179464.1"/>
    <property type="molecule type" value="Genomic_DNA"/>
</dbReference>
<name>A0A9W4SSQ2_9GLOM</name>
<dbReference type="Proteomes" id="UP001153678">
    <property type="component" value="Unassembled WGS sequence"/>
</dbReference>
<protein>
    <submittedName>
        <fullName evidence="1">11423_t:CDS:1</fullName>
    </submittedName>
</protein>
<accession>A0A9W4SSQ2</accession>
<evidence type="ECO:0000313" key="1">
    <source>
        <dbReference type="EMBL" id="CAI2179464.1"/>
    </source>
</evidence>
<sequence length="228" mass="26476">MSLEKELIGDDYCRRKVFLSYNPNSITKSQHFYEWALSNILRPNLDHVYLVSVINTPKLYYPTNDMWAFGLGYYPNTDFNSLDDEYQNYINNEQERANNLLKVISCELTRKNITSNVIIAKGDVREALVNICKSVKPDIILVASPSKKSKILLKSPVLNYVRKHMKDIPVITDADDDLYRRHKNNKVNEPKVSKQRISRVIKKIKQQLRSGTDIEPLVSSNKTYHKLN</sequence>
<proteinExistence type="predicted"/>
<dbReference type="InterPro" id="IPR014729">
    <property type="entry name" value="Rossmann-like_a/b/a_fold"/>
</dbReference>
<dbReference type="SUPFAM" id="SSF52402">
    <property type="entry name" value="Adenine nucleotide alpha hydrolases-like"/>
    <property type="match status" value="1"/>
</dbReference>
<reference evidence="1" key="1">
    <citation type="submission" date="2022-08" db="EMBL/GenBank/DDBJ databases">
        <authorList>
            <person name="Kallberg Y."/>
            <person name="Tangrot J."/>
            <person name="Rosling A."/>
        </authorList>
    </citation>
    <scope>NUCLEOTIDE SEQUENCE</scope>
    <source>
        <strain evidence="1">Wild A</strain>
    </source>
</reference>